<sequence>IRRMPAPGSAAERAYHDRLRRKGKAVPGEKAVSTDGEVVESTVVQGGQRVQPKSKKRAKGAGPRVANGQTATSPDPGDVAGTTDDTPTSASDGTDANGSGYPAASGAVGSDGPVAKPAGAGPGANGSGSGRKKSKKKKQGQGSTRR</sequence>
<comment type="caution">
    <text evidence="2">The sequence shown here is derived from an EMBL/GenBank/DDBJ whole genome shotgun (WGS) entry which is preliminary data.</text>
</comment>
<evidence type="ECO:0000313" key="3">
    <source>
        <dbReference type="Proteomes" id="UP000287866"/>
    </source>
</evidence>
<name>A0A8T6R9C8_9MICO</name>
<gene>
    <name evidence="2" type="ORF">EPD83_019970</name>
</gene>
<feature type="compositionally biased region" description="Gly residues" evidence="1">
    <location>
        <begin position="120"/>
        <end position="129"/>
    </location>
</feature>
<keyword evidence="3" id="KW-1185">Reference proteome</keyword>
<protein>
    <submittedName>
        <fullName evidence="2">Uncharacterized protein</fullName>
    </submittedName>
</protein>
<feature type="region of interest" description="Disordered" evidence="1">
    <location>
        <begin position="1"/>
        <end position="146"/>
    </location>
</feature>
<evidence type="ECO:0000313" key="2">
    <source>
        <dbReference type="EMBL" id="NHA70304.1"/>
    </source>
</evidence>
<evidence type="ECO:0000256" key="1">
    <source>
        <dbReference type="SAM" id="MobiDB-lite"/>
    </source>
</evidence>
<feature type="compositionally biased region" description="Polar residues" evidence="1">
    <location>
        <begin position="83"/>
        <end position="97"/>
    </location>
</feature>
<dbReference type="Proteomes" id="UP000287866">
    <property type="component" value="Unassembled WGS sequence"/>
</dbReference>
<feature type="non-terminal residue" evidence="2">
    <location>
        <position position="1"/>
    </location>
</feature>
<proteinExistence type="predicted"/>
<feature type="compositionally biased region" description="Basic residues" evidence="1">
    <location>
        <begin position="130"/>
        <end position="146"/>
    </location>
</feature>
<accession>A0A8T6R9C8</accession>
<dbReference type="AlphaFoldDB" id="A0A8T6R9C8"/>
<organism evidence="2 3">
    <name type="scientific">Phycicoccus flavus</name>
    <dbReference type="NCBI Taxonomy" id="2502783"/>
    <lineage>
        <taxon>Bacteria</taxon>
        <taxon>Bacillati</taxon>
        <taxon>Actinomycetota</taxon>
        <taxon>Actinomycetes</taxon>
        <taxon>Micrococcales</taxon>
        <taxon>Intrasporangiaceae</taxon>
        <taxon>Phycicoccus</taxon>
    </lineage>
</organism>
<reference evidence="2" key="1">
    <citation type="submission" date="2020-03" db="EMBL/GenBank/DDBJ databases">
        <title>Phycicoccus flavus sp. nov., a novel endophytic actinobacterium isolated from branch of Kandelia candel.</title>
        <authorList>
            <person name="Tuo L."/>
        </authorList>
    </citation>
    <scope>NUCLEOTIDE SEQUENCE</scope>
    <source>
        <strain evidence="2">CMS6Z-2</strain>
    </source>
</reference>
<dbReference type="EMBL" id="SAYU02000127">
    <property type="protein sequence ID" value="NHA70304.1"/>
    <property type="molecule type" value="Genomic_DNA"/>
</dbReference>